<evidence type="ECO:0000313" key="2">
    <source>
        <dbReference type="EMBL" id="KJZ64259.1"/>
    </source>
</evidence>
<reference evidence="2 3" key="1">
    <citation type="submission" date="2015-03" db="EMBL/GenBank/DDBJ databases">
        <title>Comparative genomics of Pseudomonas insights into diversity of traits involved in vanlence and defense.</title>
        <authorList>
            <person name="Qin Y."/>
        </authorList>
    </citation>
    <scope>NUCLEOTIDE SEQUENCE [LARGE SCALE GENOMIC DNA]</scope>
    <source>
        <strain evidence="2 3">H24</strain>
    </source>
</reference>
<feature type="transmembrane region" description="Helical" evidence="1">
    <location>
        <begin position="12"/>
        <end position="37"/>
    </location>
</feature>
<keyword evidence="1" id="KW-0812">Transmembrane</keyword>
<dbReference type="EMBL" id="LACH01000041">
    <property type="protein sequence ID" value="KJZ64259.1"/>
    <property type="molecule type" value="Genomic_DNA"/>
</dbReference>
<sequence length="66" mass="7754">MNPVSAHFDSGQALHMLLSTYCQMDLPLLTGMHFLWFENRKRVLNRYCRNPSYSECFAGKTFDLYS</sequence>
<proteinExistence type="predicted"/>
<evidence type="ECO:0000256" key="1">
    <source>
        <dbReference type="SAM" id="Phobius"/>
    </source>
</evidence>
<organism evidence="2 3">
    <name type="scientific">Pseudomonas fluorescens</name>
    <dbReference type="NCBI Taxonomy" id="294"/>
    <lineage>
        <taxon>Bacteria</taxon>
        <taxon>Pseudomonadati</taxon>
        <taxon>Pseudomonadota</taxon>
        <taxon>Gammaproteobacteria</taxon>
        <taxon>Pseudomonadales</taxon>
        <taxon>Pseudomonadaceae</taxon>
        <taxon>Pseudomonas</taxon>
    </lineage>
</organism>
<dbReference type="PATRIC" id="fig|294.133.peg.3510"/>
<keyword evidence="1" id="KW-1133">Transmembrane helix</keyword>
<evidence type="ECO:0000313" key="3">
    <source>
        <dbReference type="Proteomes" id="UP000033400"/>
    </source>
</evidence>
<comment type="caution">
    <text evidence="2">The sequence shown here is derived from an EMBL/GenBank/DDBJ whole genome shotgun (WGS) entry which is preliminary data.</text>
</comment>
<name>A0A0F4V678_PSEFL</name>
<keyword evidence="1" id="KW-0472">Membrane</keyword>
<accession>A0A0F4V678</accession>
<protein>
    <submittedName>
        <fullName evidence="2">Uncharacterized protein</fullName>
    </submittedName>
</protein>
<gene>
    <name evidence="2" type="ORF">VD17_18865</name>
</gene>
<dbReference type="Proteomes" id="UP000033400">
    <property type="component" value="Unassembled WGS sequence"/>
</dbReference>
<dbReference type="AlphaFoldDB" id="A0A0F4V678"/>